<name>A0A1R4H4T4_9GAMM</name>
<evidence type="ECO:0000256" key="1">
    <source>
        <dbReference type="ARBA" id="ARBA00008714"/>
    </source>
</evidence>
<dbReference type="InterPro" id="IPR036324">
    <property type="entry name" value="Mn/Fe_SOD_N_sf"/>
</dbReference>
<dbReference type="PANTHER" id="PTHR42769:SF3">
    <property type="entry name" value="SUPEROXIDE DISMUTASE [FE] 2, CHLOROPLASTIC"/>
    <property type="match status" value="1"/>
</dbReference>
<protein>
    <recommendedName>
        <fullName evidence="6">Superoxide dismutase</fullName>
        <ecNumber evidence="6">1.15.1.1</ecNumber>
    </recommendedName>
</protein>
<evidence type="ECO:0000256" key="6">
    <source>
        <dbReference type="RuleBase" id="RU000414"/>
    </source>
</evidence>
<evidence type="ECO:0000313" key="10">
    <source>
        <dbReference type="Proteomes" id="UP000195442"/>
    </source>
</evidence>
<feature type="binding site" evidence="5">
    <location>
        <position position="111"/>
    </location>
    <ligand>
        <name>Mn(2+)</name>
        <dbReference type="ChEBI" id="CHEBI:29035"/>
    </ligand>
</feature>
<comment type="catalytic activity">
    <reaction evidence="4 6">
        <text>2 superoxide + 2 H(+) = H2O2 + O2</text>
        <dbReference type="Rhea" id="RHEA:20696"/>
        <dbReference type="ChEBI" id="CHEBI:15378"/>
        <dbReference type="ChEBI" id="CHEBI:15379"/>
        <dbReference type="ChEBI" id="CHEBI:16240"/>
        <dbReference type="ChEBI" id="CHEBI:18421"/>
        <dbReference type="EC" id="1.15.1.1"/>
    </reaction>
</comment>
<evidence type="ECO:0000256" key="3">
    <source>
        <dbReference type="ARBA" id="ARBA00023002"/>
    </source>
</evidence>
<dbReference type="PIRSF" id="PIRSF000349">
    <property type="entry name" value="SODismutase"/>
    <property type="match status" value="1"/>
</dbReference>
<evidence type="ECO:0000256" key="2">
    <source>
        <dbReference type="ARBA" id="ARBA00022723"/>
    </source>
</evidence>
<feature type="binding site" evidence="5">
    <location>
        <position position="208"/>
    </location>
    <ligand>
        <name>Mn(2+)</name>
        <dbReference type="ChEBI" id="CHEBI:29035"/>
    </ligand>
</feature>
<feature type="binding site" evidence="5">
    <location>
        <position position="58"/>
    </location>
    <ligand>
        <name>Mn(2+)</name>
        <dbReference type="ChEBI" id="CHEBI:29035"/>
    </ligand>
</feature>
<organism evidence="9 10">
    <name type="scientific">Crenothrix polyspora</name>
    <dbReference type="NCBI Taxonomy" id="360316"/>
    <lineage>
        <taxon>Bacteria</taxon>
        <taxon>Pseudomonadati</taxon>
        <taxon>Pseudomonadota</taxon>
        <taxon>Gammaproteobacteria</taxon>
        <taxon>Methylococcales</taxon>
        <taxon>Crenotrichaceae</taxon>
        <taxon>Crenothrix</taxon>
    </lineage>
</organism>
<evidence type="ECO:0000259" key="7">
    <source>
        <dbReference type="Pfam" id="PF00081"/>
    </source>
</evidence>
<proteinExistence type="inferred from homology"/>
<keyword evidence="10" id="KW-1185">Reference proteome</keyword>
<feature type="domain" description="Manganese/iron superoxide dismutase N-terminal" evidence="7">
    <location>
        <begin position="37"/>
        <end position="118"/>
    </location>
</feature>
<dbReference type="Gene3D" id="3.55.40.20">
    <property type="entry name" value="Iron/manganese superoxide dismutase, C-terminal domain"/>
    <property type="match status" value="1"/>
</dbReference>
<dbReference type="Gene3D" id="1.10.287.990">
    <property type="entry name" value="Fe,Mn superoxide dismutase (SOD) domain"/>
    <property type="match status" value="1"/>
</dbReference>
<keyword evidence="3 6" id="KW-0560">Oxidoreductase</keyword>
<reference evidence="10" key="1">
    <citation type="submission" date="2017-02" db="EMBL/GenBank/DDBJ databases">
        <authorList>
            <person name="Daims H."/>
        </authorList>
    </citation>
    <scope>NUCLEOTIDE SEQUENCE [LARGE SCALE GENOMIC DNA]</scope>
</reference>
<dbReference type="SUPFAM" id="SSF46609">
    <property type="entry name" value="Fe,Mn superoxide dismutase (SOD), N-terminal domain"/>
    <property type="match status" value="1"/>
</dbReference>
<dbReference type="SUPFAM" id="SSF54719">
    <property type="entry name" value="Fe,Mn superoxide dismutase (SOD), C-terminal domain"/>
    <property type="match status" value="1"/>
</dbReference>
<dbReference type="GO" id="GO:0046872">
    <property type="term" value="F:metal ion binding"/>
    <property type="evidence" value="ECO:0007669"/>
    <property type="project" value="UniProtKB-KW"/>
</dbReference>
<dbReference type="EC" id="1.15.1.1" evidence="6"/>
<dbReference type="OrthoDB" id="9811849at2"/>
<dbReference type="Pfam" id="PF02777">
    <property type="entry name" value="Sod_Fe_C"/>
    <property type="match status" value="1"/>
</dbReference>
<keyword evidence="2 5" id="KW-0479">Metal-binding</keyword>
<dbReference type="PANTHER" id="PTHR42769">
    <property type="entry name" value="SUPEROXIDE DISMUTASE"/>
    <property type="match status" value="1"/>
</dbReference>
<dbReference type="RefSeq" id="WP_087146357.1">
    <property type="nucleotide sequence ID" value="NZ_FUKJ01000113.1"/>
</dbReference>
<evidence type="ECO:0000256" key="4">
    <source>
        <dbReference type="ARBA" id="ARBA00049204"/>
    </source>
</evidence>
<evidence type="ECO:0000313" key="9">
    <source>
        <dbReference type="EMBL" id="SJM91041.1"/>
    </source>
</evidence>
<comment type="function">
    <text evidence="6">Destroys radicals which are normally produced within the cells and which are toxic to biological systems.</text>
</comment>
<dbReference type="Pfam" id="PF00081">
    <property type="entry name" value="Sod_Fe_N"/>
    <property type="match status" value="1"/>
</dbReference>
<feature type="domain" description="Manganese/iron superoxide dismutase C-terminal" evidence="8">
    <location>
        <begin position="158"/>
        <end position="241"/>
    </location>
</feature>
<dbReference type="InterPro" id="IPR036314">
    <property type="entry name" value="SOD_C_sf"/>
</dbReference>
<dbReference type="EMBL" id="FUKJ01000113">
    <property type="protein sequence ID" value="SJM91041.1"/>
    <property type="molecule type" value="Genomic_DNA"/>
</dbReference>
<evidence type="ECO:0000256" key="5">
    <source>
        <dbReference type="PIRSR" id="PIRSR000349-1"/>
    </source>
</evidence>
<dbReference type="InterPro" id="IPR019831">
    <property type="entry name" value="Mn/Fe_SOD_N"/>
</dbReference>
<gene>
    <name evidence="9" type="primary">sodB</name>
    <name evidence="9" type="ORF">CRENPOLYSF2_200002</name>
</gene>
<dbReference type="GO" id="GO:0004784">
    <property type="term" value="F:superoxide dismutase activity"/>
    <property type="evidence" value="ECO:0007669"/>
    <property type="project" value="UniProtKB-EC"/>
</dbReference>
<evidence type="ECO:0000259" key="8">
    <source>
        <dbReference type="Pfam" id="PF02777"/>
    </source>
</evidence>
<accession>A0A1R4H4T4</accession>
<sequence>MSLSQPSVSNNFYRDNNATVGSLSLFSGIPLSIIPRPVLPYGQGALAPYLSLNAVSLHYGKHHVDCLKALHNLIKGTQFETLSLERILKETVNKRLQFKIIFNAAAQVWNHGFYWNSLKPCAGDKLPPTGHLLRLMNRDFGHFSDTTKDDRGLWRNPGFKQKFFDAAKAHVGDGWVWLVIVKGKLEIITTSYADAPCTDGLKPLLCIDICEHAYYVDYPNKRTEYLNSVLDNLVNWDFAARNLKQKF</sequence>
<dbReference type="PRINTS" id="PR01703">
    <property type="entry name" value="MNSODISMTASE"/>
</dbReference>
<dbReference type="InterPro" id="IPR019832">
    <property type="entry name" value="Mn/Fe_SOD_C"/>
</dbReference>
<dbReference type="Proteomes" id="UP000195442">
    <property type="component" value="Unassembled WGS sequence"/>
</dbReference>
<dbReference type="AlphaFoldDB" id="A0A1R4H4T4"/>
<feature type="binding site" evidence="5">
    <location>
        <position position="212"/>
    </location>
    <ligand>
        <name>Mn(2+)</name>
        <dbReference type="ChEBI" id="CHEBI:29035"/>
    </ligand>
</feature>
<dbReference type="InterPro" id="IPR001189">
    <property type="entry name" value="Mn/Fe_SOD"/>
</dbReference>
<comment type="similarity">
    <text evidence="1 6">Belongs to the iron/manganese superoxide dismutase family.</text>
</comment>